<evidence type="ECO:0000313" key="3">
    <source>
        <dbReference type="Proteomes" id="UP000813462"/>
    </source>
</evidence>
<dbReference type="EMBL" id="JAEACU010000010">
    <property type="protein sequence ID" value="KAH7516411.1"/>
    <property type="molecule type" value="Genomic_DNA"/>
</dbReference>
<keyword evidence="1" id="KW-1133">Transmembrane helix</keyword>
<evidence type="ECO:0000313" key="2">
    <source>
        <dbReference type="EMBL" id="KAH7516411.1"/>
    </source>
</evidence>
<protein>
    <submittedName>
        <fullName evidence="2">Uncharacterized protein</fullName>
    </submittedName>
</protein>
<evidence type="ECO:0000256" key="1">
    <source>
        <dbReference type="SAM" id="Phobius"/>
    </source>
</evidence>
<dbReference type="PANTHER" id="PTHR34115">
    <property type="entry name" value="PROTEIN, PUTATIVE-RELATED"/>
    <property type="match status" value="1"/>
</dbReference>
<sequence length="140" mass="15609">MYEAKNVSPFDTHYTTMVLFFVSLFVYVIAATVDKELPQPQNPNYTGIMSKTKLFSGCFALNMLLLILIPPWMVHLDLVYCLLCEDEAHDVFDGRRGDRKADVTRRCFVAPWASGGAPASSSFGPVMNRQYGAFGAVTLD</sequence>
<keyword evidence="1" id="KW-0812">Transmembrane</keyword>
<gene>
    <name evidence="2" type="ORF">FEM48_Zijuj10G0132500</name>
</gene>
<feature type="transmembrane region" description="Helical" evidence="1">
    <location>
        <begin position="54"/>
        <end position="74"/>
    </location>
</feature>
<dbReference type="InterPro" id="IPR053258">
    <property type="entry name" value="Ca-permeable_cation_channel"/>
</dbReference>
<reference evidence="2" key="1">
    <citation type="journal article" date="2021" name="Front. Plant Sci.">
        <title>Chromosome-Scale Genome Assembly for Chinese Sour Jujube and Insights Into Its Genome Evolution and Domestication Signature.</title>
        <authorList>
            <person name="Shen L.-Y."/>
            <person name="Luo H."/>
            <person name="Wang X.-L."/>
            <person name="Wang X.-M."/>
            <person name="Qiu X.-J."/>
            <person name="Liu H."/>
            <person name="Zhou S.-S."/>
            <person name="Jia K.-H."/>
            <person name="Nie S."/>
            <person name="Bao Y.-T."/>
            <person name="Zhang R.-G."/>
            <person name="Yun Q.-Z."/>
            <person name="Chai Y.-H."/>
            <person name="Lu J.-Y."/>
            <person name="Li Y."/>
            <person name="Zhao S.-W."/>
            <person name="Mao J.-F."/>
            <person name="Jia S.-G."/>
            <person name="Mao Y.-M."/>
        </authorList>
    </citation>
    <scope>NUCLEOTIDE SEQUENCE</scope>
    <source>
        <strain evidence="2">AT0</strain>
        <tissue evidence="2">Leaf</tissue>
    </source>
</reference>
<organism evidence="2 3">
    <name type="scientific">Ziziphus jujuba var. spinosa</name>
    <dbReference type="NCBI Taxonomy" id="714518"/>
    <lineage>
        <taxon>Eukaryota</taxon>
        <taxon>Viridiplantae</taxon>
        <taxon>Streptophyta</taxon>
        <taxon>Embryophyta</taxon>
        <taxon>Tracheophyta</taxon>
        <taxon>Spermatophyta</taxon>
        <taxon>Magnoliopsida</taxon>
        <taxon>eudicotyledons</taxon>
        <taxon>Gunneridae</taxon>
        <taxon>Pentapetalae</taxon>
        <taxon>rosids</taxon>
        <taxon>fabids</taxon>
        <taxon>Rosales</taxon>
        <taxon>Rhamnaceae</taxon>
        <taxon>Paliureae</taxon>
        <taxon>Ziziphus</taxon>
    </lineage>
</organism>
<proteinExistence type="predicted"/>
<feature type="transmembrane region" description="Helical" evidence="1">
    <location>
        <begin position="12"/>
        <end position="33"/>
    </location>
</feature>
<dbReference type="Proteomes" id="UP000813462">
    <property type="component" value="Unassembled WGS sequence"/>
</dbReference>
<accession>A0A978UNK9</accession>
<keyword evidence="1" id="KW-0472">Membrane</keyword>
<dbReference type="PANTHER" id="PTHR34115:SF13">
    <property type="entry name" value="RPB1A"/>
    <property type="match status" value="1"/>
</dbReference>
<dbReference type="AlphaFoldDB" id="A0A978UNK9"/>
<comment type="caution">
    <text evidence="2">The sequence shown here is derived from an EMBL/GenBank/DDBJ whole genome shotgun (WGS) entry which is preliminary data.</text>
</comment>
<name>A0A978UNK9_ZIZJJ</name>